<reference evidence="4" key="1">
    <citation type="journal article" date="2020" name="Plant J.">
        <title>Transposons played a major role in the diversification between the closely related almond and peach genomes: results from the almond genome sequence.</title>
        <authorList>
            <person name="Alioto T."/>
            <person name="Alexiou K.G."/>
            <person name="Bardil A."/>
            <person name="Barteri F."/>
            <person name="Castanera R."/>
            <person name="Cruz F."/>
            <person name="Dhingra A."/>
            <person name="Duval H."/>
            <person name="Fernandez I Marti A."/>
            <person name="Frias L."/>
            <person name="Galan B."/>
            <person name="Garcia J.L."/>
            <person name="Howad W."/>
            <person name="Gomez-Garrido J."/>
            <person name="Gut M."/>
            <person name="Julca I."/>
            <person name="Morata J."/>
            <person name="Puigdomenech P."/>
            <person name="Ribeca P."/>
            <person name="Rubio Cabetas M.J."/>
            <person name="Vlasova A."/>
            <person name="Wirthensohn M."/>
            <person name="Garcia-Mas J."/>
            <person name="Gabaldon T."/>
            <person name="Casacuberta J.M."/>
            <person name="Arus P."/>
        </authorList>
    </citation>
    <scope>NUCLEOTIDE SEQUENCE [LARGE SCALE GENOMIC DNA]</scope>
    <source>
        <strain evidence="4">cv. Texas</strain>
    </source>
</reference>
<dbReference type="GO" id="GO:0020037">
    <property type="term" value="F:heme binding"/>
    <property type="evidence" value="ECO:0007669"/>
    <property type="project" value="InterPro"/>
</dbReference>
<dbReference type="GO" id="GO:0004497">
    <property type="term" value="F:monooxygenase activity"/>
    <property type="evidence" value="ECO:0007669"/>
    <property type="project" value="InterPro"/>
</dbReference>
<dbReference type="GO" id="GO:0004358">
    <property type="term" value="F:L-glutamate N-acetyltransferase activity, acting on acetyl-L-ornithine as donor"/>
    <property type="evidence" value="ECO:0007669"/>
    <property type="project" value="InterPro"/>
</dbReference>
<dbReference type="Proteomes" id="UP000327085">
    <property type="component" value="Chromosome 5"/>
</dbReference>
<name>A0A5E4G709_PRUDU</name>
<dbReference type="SUPFAM" id="SSF48264">
    <property type="entry name" value="Cytochrome P450"/>
    <property type="match status" value="1"/>
</dbReference>
<dbReference type="InterPro" id="IPR016117">
    <property type="entry name" value="ArgJ-like_dom_sf"/>
</dbReference>
<dbReference type="SUPFAM" id="SSF56266">
    <property type="entry name" value="DmpA/ArgJ-like"/>
    <property type="match status" value="1"/>
</dbReference>
<dbReference type="InterPro" id="IPR002813">
    <property type="entry name" value="Arg_biosynth_ArgJ"/>
</dbReference>
<dbReference type="GO" id="GO:0016705">
    <property type="term" value="F:oxidoreductase activity, acting on paired donors, with incorporation or reduction of molecular oxygen"/>
    <property type="evidence" value="ECO:0007669"/>
    <property type="project" value="InterPro"/>
</dbReference>
<evidence type="ECO:0000313" key="4">
    <source>
        <dbReference type="Proteomes" id="UP000327085"/>
    </source>
</evidence>
<dbReference type="GO" id="GO:0005506">
    <property type="term" value="F:iron ion binding"/>
    <property type="evidence" value="ECO:0007669"/>
    <property type="project" value="InterPro"/>
</dbReference>
<dbReference type="InterPro" id="IPR001128">
    <property type="entry name" value="Cyt_P450"/>
</dbReference>
<keyword evidence="1" id="KW-0028">Amino-acid biosynthesis</keyword>
<dbReference type="Pfam" id="PF01960">
    <property type="entry name" value="ArgJ"/>
    <property type="match status" value="1"/>
</dbReference>
<dbReference type="Gene3D" id="3.60.70.12">
    <property type="entry name" value="L-amino peptidase D-ALA esterase/amidase"/>
    <property type="match status" value="1"/>
</dbReference>
<dbReference type="Gramene" id="VVA35332">
    <property type="protein sequence ID" value="VVA35332"/>
    <property type="gene ID" value="Prudul26B016644"/>
</dbReference>
<accession>A0A5E4G709</accession>
<gene>
    <name evidence="3" type="ORF">ALMOND_2B016644</name>
</gene>
<evidence type="ECO:0000256" key="1">
    <source>
        <dbReference type="ARBA" id="ARBA00022571"/>
    </source>
</evidence>
<dbReference type="InParanoid" id="A0A5E4G709"/>
<dbReference type="PANTHER" id="PTHR47951">
    <property type="entry name" value="OS08G0547900 PROTEIN"/>
    <property type="match status" value="1"/>
</dbReference>
<organism evidence="3 4">
    <name type="scientific">Prunus dulcis</name>
    <name type="common">Almond</name>
    <name type="synonym">Amygdalus dulcis</name>
    <dbReference type="NCBI Taxonomy" id="3755"/>
    <lineage>
        <taxon>Eukaryota</taxon>
        <taxon>Viridiplantae</taxon>
        <taxon>Streptophyta</taxon>
        <taxon>Embryophyta</taxon>
        <taxon>Tracheophyta</taxon>
        <taxon>Spermatophyta</taxon>
        <taxon>Magnoliopsida</taxon>
        <taxon>eudicotyledons</taxon>
        <taxon>Gunneridae</taxon>
        <taxon>Pentapetalae</taxon>
        <taxon>rosids</taxon>
        <taxon>fabids</taxon>
        <taxon>Rosales</taxon>
        <taxon>Rosaceae</taxon>
        <taxon>Amygdaloideae</taxon>
        <taxon>Amygdaleae</taxon>
        <taxon>Prunus</taxon>
    </lineage>
</organism>
<sequence>MKPAEVLIESTGVIGQRIKKEALLKSLPKLVNSLSASTEGADDAAVAITTTDPVSKSVAIQCQVGGTDIRIRGMAKGSRMIHPNMATMLGTTTTTPLLPLGPLGLPFVGNLLSLRPHLHFYFLGLAQAHDPIFRLSLGTKTCIVVTSPSSARHILKNHDVTFANHDVLEAGQTATYGPEWRMLRKVCVLKMLSNTTLASVYGLQRRQIRKTVGYLYARVGSPINVDQQAFLTAFNVVMNMLWGGTGERDERVGLGVRSMDTHGDQRIPCRIRTETRYAEDTLRYAQDTYPSQRIRSITKGYPYLLRIPICRYDLGNNFRKKTEFDTTRKS</sequence>
<protein>
    <submittedName>
        <fullName evidence="3">PREDICTED: flavonoid</fullName>
    </submittedName>
</protein>
<dbReference type="Pfam" id="PF00067">
    <property type="entry name" value="p450"/>
    <property type="match status" value="1"/>
</dbReference>
<dbReference type="AlphaFoldDB" id="A0A5E4G709"/>
<keyword evidence="1" id="KW-0055">Arginine biosynthesis</keyword>
<dbReference type="InterPro" id="IPR036396">
    <property type="entry name" value="Cyt_P450_sf"/>
</dbReference>
<dbReference type="PANTHER" id="PTHR47951:SF3">
    <property type="entry name" value="CYTOCHROME P450, FAMILY 706, SUBFAMILY A, POLYPEPTIDE 4"/>
    <property type="match status" value="1"/>
</dbReference>
<evidence type="ECO:0000313" key="3">
    <source>
        <dbReference type="EMBL" id="VVA35332.1"/>
    </source>
</evidence>
<dbReference type="GO" id="GO:0006526">
    <property type="term" value="P:L-arginine biosynthetic process"/>
    <property type="evidence" value="ECO:0007669"/>
    <property type="project" value="UniProtKB-KW"/>
</dbReference>
<dbReference type="Gene3D" id="1.10.630.10">
    <property type="entry name" value="Cytochrome P450"/>
    <property type="match status" value="1"/>
</dbReference>
<proteinExistence type="predicted"/>
<keyword evidence="2" id="KW-0511">Multifunctional enzyme</keyword>
<evidence type="ECO:0000256" key="2">
    <source>
        <dbReference type="ARBA" id="ARBA00023268"/>
    </source>
</evidence>
<dbReference type="EMBL" id="CABIKO010000382">
    <property type="protein sequence ID" value="VVA35332.1"/>
    <property type="molecule type" value="Genomic_DNA"/>
</dbReference>